<accession>A0A4D6N9Z9</accession>
<protein>
    <submittedName>
        <fullName evidence="2">Uncharacterized protein</fullName>
    </submittedName>
</protein>
<feature type="compositionally biased region" description="Polar residues" evidence="1">
    <location>
        <begin position="8"/>
        <end position="17"/>
    </location>
</feature>
<evidence type="ECO:0000313" key="2">
    <source>
        <dbReference type="EMBL" id="QCE10663.1"/>
    </source>
</evidence>
<keyword evidence="3" id="KW-1185">Reference proteome</keyword>
<proteinExistence type="predicted"/>
<dbReference type="AlphaFoldDB" id="A0A4D6N9Z9"/>
<dbReference type="Proteomes" id="UP000501690">
    <property type="component" value="Linkage Group LG10"/>
</dbReference>
<evidence type="ECO:0000256" key="1">
    <source>
        <dbReference type="SAM" id="MobiDB-lite"/>
    </source>
</evidence>
<name>A0A4D6N9Z9_VIGUN</name>
<evidence type="ECO:0000313" key="3">
    <source>
        <dbReference type="Proteomes" id="UP000501690"/>
    </source>
</evidence>
<gene>
    <name evidence="2" type="ORF">DEO72_LG10g1894</name>
</gene>
<feature type="region of interest" description="Disordered" evidence="1">
    <location>
        <begin position="1"/>
        <end position="21"/>
    </location>
</feature>
<dbReference type="EMBL" id="CP039354">
    <property type="protein sequence ID" value="QCE10663.1"/>
    <property type="molecule type" value="Genomic_DNA"/>
</dbReference>
<reference evidence="2 3" key="1">
    <citation type="submission" date="2019-04" db="EMBL/GenBank/DDBJ databases">
        <title>An improved genome assembly and genetic linkage map for asparagus bean, Vigna unguiculata ssp. sesquipedialis.</title>
        <authorList>
            <person name="Xia Q."/>
            <person name="Zhang R."/>
            <person name="Dong Y."/>
        </authorList>
    </citation>
    <scope>NUCLEOTIDE SEQUENCE [LARGE SCALE GENOMIC DNA]</scope>
    <source>
        <tissue evidence="2">Leaf</tissue>
    </source>
</reference>
<organism evidence="2 3">
    <name type="scientific">Vigna unguiculata</name>
    <name type="common">Cowpea</name>
    <dbReference type="NCBI Taxonomy" id="3917"/>
    <lineage>
        <taxon>Eukaryota</taxon>
        <taxon>Viridiplantae</taxon>
        <taxon>Streptophyta</taxon>
        <taxon>Embryophyta</taxon>
        <taxon>Tracheophyta</taxon>
        <taxon>Spermatophyta</taxon>
        <taxon>Magnoliopsida</taxon>
        <taxon>eudicotyledons</taxon>
        <taxon>Gunneridae</taxon>
        <taxon>Pentapetalae</taxon>
        <taxon>rosids</taxon>
        <taxon>fabids</taxon>
        <taxon>Fabales</taxon>
        <taxon>Fabaceae</taxon>
        <taxon>Papilionoideae</taxon>
        <taxon>50 kb inversion clade</taxon>
        <taxon>NPAAA clade</taxon>
        <taxon>indigoferoid/millettioid clade</taxon>
        <taxon>Phaseoleae</taxon>
        <taxon>Vigna</taxon>
    </lineage>
</organism>
<sequence>MYWPQPAHSHQQHSPTRAQLEGCHSEPQLKECHMLKPYPELNSRDMFQATTQGTPTSRPLRYSRSLVDHAYYSKHNTNLLQQNRLALLMRRQELPVFMNAWRGSRTAKRKHAFDAHACSYRLARHSSLPGATRSSSHCNGEGKDVFTLFWLVASLVPDVRCIDVFTHNSLRNKGDSLGALSGTRRTICSKKLDVVVGEYLKMSCCHTYRPQPIEHVRENHATDHTVTPGGVPKYEHSLQRPKTTKLTHMYWPQPAHSHQQHSPTRAQLEGCHSEPQLKECHMLKPYPELNSRDMFQATTQGTPTSRPLRYSRSLVDHAYYSKHNTNLLQQNRLALLMRRQELPVFMNAWRGSRTAKRKHAFDAHACSYRLARHSSLPGATRSSSHWFSNYCLVAPNLPPSDTLVQ</sequence>